<sequence length="714" mass="80105">MSVLKRKGVGMAIIEAVILLITLVIIANIIGHYLPNLPVSLIEIGLGLMVALVFAVKIPLKTDWFMLVFVAPLLFNDGRRFPKKELWALRGPIIGNAIFLVFATTLIGGLAIHWLVPALPLAASFALAAILSPTDPVAVQSISEQADLPPRVLHLVSGESLINDASGLISFKYGIAAAVTGYFSWQQAAGDFLYISIVGALAGMIIMLIIHFIRLFMLQEGFEDVMFHTILQLVTPFIIYLIVEDLFHASGVIAVVVAGIISHSSRNIFLDFLPELKLVTEQTWSISVYLLNGIVFLILGIELPVAMHNTVHNPLINTSEEILLVLAVWLILVIVRGLWTLAYLLYTNQTNPKTFRENIKIAVLSGLSGVRGAITMAGVLSVPTVLADGSPFPQRGLMLFIAAGVIIVSLVMAVVLIPKLTKVKAPIEMRGMQRDLEAEAAAEDEAAADLLDETNAKIYMYKVAASMVESQRHIDNNRAALDLLAEYQLMIRRLESQQSEASTSDELPPLIAEELILRQVAFDGERQKLELLWAEKAISAKSYRHGKRKLRQKQVMLSVIGTSFNWHHVQLQVYRAWSISKRFLTHLWPRHTKSPSETEWQLTEREMAKAGIKQLSYFLKQPENRQRHYNRQVIYQIIVRYRNQIENMKNGGRSKTAIYERQLQKLRIKALTSERVAIQELLEQHKISWQLADELRKNINYSENTLILARTDTE</sequence>
<keyword evidence="8 10" id="KW-0472">Membrane</keyword>
<evidence type="ECO:0000256" key="2">
    <source>
        <dbReference type="ARBA" id="ARBA00022448"/>
    </source>
</evidence>
<evidence type="ECO:0000256" key="5">
    <source>
        <dbReference type="ARBA" id="ARBA00022989"/>
    </source>
</evidence>
<feature type="transmembrane region" description="Helical" evidence="10">
    <location>
        <begin position="397"/>
        <end position="417"/>
    </location>
</feature>
<protein>
    <submittedName>
        <fullName evidence="12">Sodium hydrogen exchanger family protein</fullName>
    </submittedName>
</protein>
<gene>
    <name evidence="12" type="ORF">FC08_GL001058</name>
</gene>
<accession>A0AAJ0LI47</accession>
<evidence type="ECO:0000256" key="9">
    <source>
        <dbReference type="ARBA" id="ARBA00023201"/>
    </source>
</evidence>
<reference evidence="12 13" key="1">
    <citation type="journal article" date="2015" name="Genome Announc.">
        <title>Expanding the biotechnology potential of lactobacilli through comparative genomics of 213 strains and associated genera.</title>
        <authorList>
            <person name="Sun Z."/>
            <person name="Harris H.M."/>
            <person name="McCann A."/>
            <person name="Guo C."/>
            <person name="Argimon S."/>
            <person name="Zhang W."/>
            <person name="Yang X."/>
            <person name="Jeffery I.B."/>
            <person name="Cooney J.C."/>
            <person name="Kagawa T.F."/>
            <person name="Liu W."/>
            <person name="Song Y."/>
            <person name="Salvetti E."/>
            <person name="Wrobel A."/>
            <person name="Rasinkangas P."/>
            <person name="Parkhill J."/>
            <person name="Rea M.C."/>
            <person name="O'Sullivan O."/>
            <person name="Ritari J."/>
            <person name="Douillard F.P."/>
            <person name="Paul Ross R."/>
            <person name="Yang R."/>
            <person name="Briner A.E."/>
            <person name="Felis G.E."/>
            <person name="de Vos W.M."/>
            <person name="Barrangou R."/>
            <person name="Klaenhammer T.R."/>
            <person name="Caufield P.W."/>
            <person name="Cui Y."/>
            <person name="Zhang H."/>
            <person name="O'Toole P.W."/>
        </authorList>
    </citation>
    <scope>NUCLEOTIDE SEQUENCE [LARGE SCALE GENOMIC DNA]</scope>
    <source>
        <strain evidence="12 13">DSM 20019</strain>
    </source>
</reference>
<dbReference type="PANTHER" id="PTHR10110">
    <property type="entry name" value="SODIUM/HYDROGEN EXCHANGER"/>
    <property type="match status" value="1"/>
</dbReference>
<organism evidence="12 13">
    <name type="scientific">Latilactobacillus curvatus JCM 1096 = DSM 20019</name>
    <dbReference type="NCBI Taxonomy" id="1293592"/>
    <lineage>
        <taxon>Bacteria</taxon>
        <taxon>Bacillati</taxon>
        <taxon>Bacillota</taxon>
        <taxon>Bacilli</taxon>
        <taxon>Lactobacillales</taxon>
        <taxon>Lactobacillaceae</taxon>
        <taxon>Latilactobacillus</taxon>
    </lineage>
</organism>
<name>A0AAJ0LI47_LATCU</name>
<feature type="transmembrane region" description="Helical" evidence="10">
    <location>
        <begin position="358"/>
        <end position="377"/>
    </location>
</feature>
<proteinExistence type="predicted"/>
<evidence type="ECO:0000313" key="12">
    <source>
        <dbReference type="EMBL" id="KRK93317.1"/>
    </source>
</evidence>
<dbReference type="GO" id="GO:0005886">
    <property type="term" value="C:plasma membrane"/>
    <property type="evidence" value="ECO:0007669"/>
    <property type="project" value="UniProtKB-SubCell"/>
</dbReference>
<evidence type="ECO:0000313" key="13">
    <source>
        <dbReference type="Proteomes" id="UP000050828"/>
    </source>
</evidence>
<dbReference type="GO" id="GO:0015385">
    <property type="term" value="F:sodium:proton antiporter activity"/>
    <property type="evidence" value="ECO:0007669"/>
    <property type="project" value="InterPro"/>
</dbReference>
<feature type="transmembrane region" description="Helical" evidence="10">
    <location>
        <begin position="289"/>
        <end position="307"/>
    </location>
</feature>
<feature type="transmembrane region" description="Helical" evidence="10">
    <location>
        <begin position="37"/>
        <end position="56"/>
    </location>
</feature>
<keyword evidence="6" id="KW-0915">Sodium</keyword>
<keyword evidence="5 10" id="KW-1133">Transmembrane helix</keyword>
<keyword evidence="7" id="KW-0406">Ion transport</keyword>
<keyword evidence="9" id="KW-0739">Sodium transport</keyword>
<evidence type="ECO:0000256" key="8">
    <source>
        <dbReference type="ARBA" id="ARBA00023136"/>
    </source>
</evidence>
<dbReference type="PANTHER" id="PTHR10110:SF86">
    <property type="entry name" value="SODIUM_HYDROGEN EXCHANGER 7"/>
    <property type="match status" value="1"/>
</dbReference>
<dbReference type="Gene3D" id="6.10.140.1330">
    <property type="match status" value="1"/>
</dbReference>
<dbReference type="GO" id="GO:0051453">
    <property type="term" value="P:regulation of intracellular pH"/>
    <property type="evidence" value="ECO:0007669"/>
    <property type="project" value="TreeGrafter"/>
</dbReference>
<feature type="domain" description="Cation/H+ exchanger transmembrane" evidence="11">
    <location>
        <begin position="21"/>
        <end position="418"/>
    </location>
</feature>
<dbReference type="Pfam" id="PF00999">
    <property type="entry name" value="Na_H_Exchanger"/>
    <property type="match status" value="1"/>
</dbReference>
<dbReference type="InterPro" id="IPR006153">
    <property type="entry name" value="Cation/H_exchanger_TM"/>
</dbReference>
<feature type="transmembrane region" description="Helical" evidence="10">
    <location>
        <begin position="192"/>
        <end position="213"/>
    </location>
</feature>
<keyword evidence="4 10" id="KW-0812">Transmembrane</keyword>
<evidence type="ECO:0000259" key="11">
    <source>
        <dbReference type="Pfam" id="PF00999"/>
    </source>
</evidence>
<feature type="transmembrane region" description="Helical" evidence="10">
    <location>
        <begin position="322"/>
        <end position="346"/>
    </location>
</feature>
<comment type="subcellular location">
    <subcellularLocation>
        <location evidence="1">Cell membrane</location>
        <topology evidence="1">Multi-pass membrane protein</topology>
    </subcellularLocation>
</comment>
<feature type="transmembrane region" description="Helical" evidence="10">
    <location>
        <begin position="93"/>
        <end position="116"/>
    </location>
</feature>
<dbReference type="AlphaFoldDB" id="A0AAJ0LI47"/>
<evidence type="ECO:0000256" key="1">
    <source>
        <dbReference type="ARBA" id="ARBA00004651"/>
    </source>
</evidence>
<comment type="caution">
    <text evidence="12">The sequence shown here is derived from an EMBL/GenBank/DDBJ whole genome shotgun (WGS) entry which is preliminary data.</text>
</comment>
<evidence type="ECO:0000256" key="6">
    <source>
        <dbReference type="ARBA" id="ARBA00023053"/>
    </source>
</evidence>
<dbReference type="EMBL" id="AZDL01000004">
    <property type="protein sequence ID" value="KRK93317.1"/>
    <property type="molecule type" value="Genomic_DNA"/>
</dbReference>
<keyword evidence="3" id="KW-1003">Cell membrane</keyword>
<dbReference type="InterPro" id="IPR018422">
    <property type="entry name" value="Cation/H_exchanger_CPA1"/>
</dbReference>
<dbReference type="Proteomes" id="UP000050828">
    <property type="component" value="Unassembled WGS sequence"/>
</dbReference>
<keyword evidence="2" id="KW-0813">Transport</keyword>
<dbReference type="GO" id="GO:0098719">
    <property type="term" value="P:sodium ion import across plasma membrane"/>
    <property type="evidence" value="ECO:0007669"/>
    <property type="project" value="TreeGrafter"/>
</dbReference>
<feature type="transmembrane region" description="Helical" evidence="10">
    <location>
        <begin position="12"/>
        <end position="31"/>
    </location>
</feature>
<evidence type="ECO:0000256" key="7">
    <source>
        <dbReference type="ARBA" id="ARBA00023065"/>
    </source>
</evidence>
<evidence type="ECO:0000256" key="4">
    <source>
        <dbReference type="ARBA" id="ARBA00022692"/>
    </source>
</evidence>
<evidence type="ECO:0000256" key="3">
    <source>
        <dbReference type="ARBA" id="ARBA00022475"/>
    </source>
</evidence>
<dbReference type="GO" id="GO:0015386">
    <property type="term" value="F:potassium:proton antiporter activity"/>
    <property type="evidence" value="ECO:0007669"/>
    <property type="project" value="TreeGrafter"/>
</dbReference>
<evidence type="ECO:0000256" key="10">
    <source>
        <dbReference type="SAM" id="Phobius"/>
    </source>
</evidence>